<organism evidence="12 13">
    <name type="scientific">Nesterenkonia rhizosphaerae</name>
    <dbReference type="NCBI Taxonomy" id="1348272"/>
    <lineage>
        <taxon>Bacteria</taxon>
        <taxon>Bacillati</taxon>
        <taxon>Actinomycetota</taxon>
        <taxon>Actinomycetes</taxon>
        <taxon>Micrococcales</taxon>
        <taxon>Micrococcaceae</taxon>
        <taxon>Nesterenkonia</taxon>
    </lineage>
</organism>
<dbReference type="SMART" id="SM00382">
    <property type="entry name" value="AAA"/>
    <property type="match status" value="1"/>
</dbReference>
<dbReference type="PANTHER" id="PTHR43297">
    <property type="entry name" value="OLIGOPEPTIDE TRANSPORT ATP-BINDING PROTEIN APPD"/>
    <property type="match status" value="1"/>
</dbReference>
<evidence type="ECO:0000256" key="3">
    <source>
        <dbReference type="ARBA" id="ARBA00022448"/>
    </source>
</evidence>
<keyword evidence="8" id="KW-1278">Translocase</keyword>
<keyword evidence="7 12" id="KW-0067">ATP-binding</keyword>
<keyword evidence="6" id="KW-0547">Nucleotide-binding</keyword>
<gene>
    <name evidence="12" type="ORF">GCM10025790_27400</name>
</gene>
<evidence type="ECO:0000256" key="8">
    <source>
        <dbReference type="ARBA" id="ARBA00022967"/>
    </source>
</evidence>
<keyword evidence="9" id="KW-0472">Membrane</keyword>
<dbReference type="GO" id="GO:0005524">
    <property type="term" value="F:ATP binding"/>
    <property type="evidence" value="ECO:0007669"/>
    <property type="project" value="UniProtKB-KW"/>
</dbReference>
<keyword evidence="5" id="KW-0997">Cell inner membrane</keyword>
<comment type="similarity">
    <text evidence="2">Belongs to the ABC transporter superfamily.</text>
</comment>
<evidence type="ECO:0000256" key="9">
    <source>
        <dbReference type="ARBA" id="ARBA00023136"/>
    </source>
</evidence>
<dbReference type="PROSITE" id="PS50893">
    <property type="entry name" value="ABC_TRANSPORTER_2"/>
    <property type="match status" value="1"/>
</dbReference>
<evidence type="ECO:0000256" key="2">
    <source>
        <dbReference type="ARBA" id="ARBA00005417"/>
    </source>
</evidence>
<comment type="subcellular location">
    <subcellularLocation>
        <location evidence="1">Cell membrane</location>
        <topology evidence="1">Peripheral membrane protein</topology>
    </subcellularLocation>
</comment>
<dbReference type="Proteomes" id="UP001500368">
    <property type="component" value="Unassembled WGS sequence"/>
</dbReference>
<name>A0ABP9G437_9MICC</name>
<dbReference type="CDD" id="cd03257">
    <property type="entry name" value="ABC_NikE_OppD_transporters"/>
    <property type="match status" value="1"/>
</dbReference>
<dbReference type="InterPro" id="IPR013563">
    <property type="entry name" value="Oligopep_ABC_C"/>
</dbReference>
<keyword evidence="3" id="KW-0813">Transport</keyword>
<dbReference type="NCBIfam" id="TIGR01727">
    <property type="entry name" value="oligo_HPY"/>
    <property type="match status" value="1"/>
</dbReference>
<dbReference type="EMBL" id="BAABLW010000007">
    <property type="protein sequence ID" value="GAA4927672.1"/>
    <property type="molecule type" value="Genomic_DNA"/>
</dbReference>
<dbReference type="Pfam" id="PF00005">
    <property type="entry name" value="ABC_tran"/>
    <property type="match status" value="1"/>
</dbReference>
<dbReference type="InterPro" id="IPR003593">
    <property type="entry name" value="AAA+_ATPase"/>
</dbReference>
<dbReference type="PROSITE" id="PS00211">
    <property type="entry name" value="ABC_TRANSPORTER_1"/>
    <property type="match status" value="1"/>
</dbReference>
<evidence type="ECO:0000259" key="11">
    <source>
        <dbReference type="PROSITE" id="PS50893"/>
    </source>
</evidence>
<feature type="domain" description="ABC transporter" evidence="11">
    <location>
        <begin position="11"/>
        <end position="268"/>
    </location>
</feature>
<dbReference type="InterPro" id="IPR003439">
    <property type="entry name" value="ABC_transporter-like_ATP-bd"/>
</dbReference>
<evidence type="ECO:0000313" key="13">
    <source>
        <dbReference type="Proteomes" id="UP001500368"/>
    </source>
</evidence>
<dbReference type="SUPFAM" id="SSF52540">
    <property type="entry name" value="P-loop containing nucleoside triphosphate hydrolases"/>
    <property type="match status" value="1"/>
</dbReference>
<dbReference type="PANTHER" id="PTHR43297:SF14">
    <property type="entry name" value="ATPASE AAA-TYPE CORE DOMAIN-CONTAINING PROTEIN"/>
    <property type="match status" value="1"/>
</dbReference>
<dbReference type="InterPro" id="IPR050388">
    <property type="entry name" value="ABC_Ni/Peptide_Import"/>
</dbReference>
<evidence type="ECO:0000256" key="10">
    <source>
        <dbReference type="SAM" id="MobiDB-lite"/>
    </source>
</evidence>
<evidence type="ECO:0000256" key="7">
    <source>
        <dbReference type="ARBA" id="ARBA00022840"/>
    </source>
</evidence>
<accession>A0ABP9G437</accession>
<evidence type="ECO:0000256" key="4">
    <source>
        <dbReference type="ARBA" id="ARBA00022475"/>
    </source>
</evidence>
<protein>
    <submittedName>
        <fullName evidence="12">ABC transporter ATP-binding protein</fullName>
    </submittedName>
</protein>
<evidence type="ECO:0000256" key="1">
    <source>
        <dbReference type="ARBA" id="ARBA00004202"/>
    </source>
</evidence>
<proteinExistence type="inferred from homology"/>
<feature type="region of interest" description="Disordered" evidence="10">
    <location>
        <begin position="335"/>
        <end position="370"/>
    </location>
</feature>
<dbReference type="InterPro" id="IPR027417">
    <property type="entry name" value="P-loop_NTPase"/>
</dbReference>
<dbReference type="Pfam" id="PF08352">
    <property type="entry name" value="oligo_HPY"/>
    <property type="match status" value="1"/>
</dbReference>
<dbReference type="Gene3D" id="3.40.50.300">
    <property type="entry name" value="P-loop containing nucleotide triphosphate hydrolases"/>
    <property type="match status" value="1"/>
</dbReference>
<keyword evidence="4" id="KW-1003">Cell membrane</keyword>
<dbReference type="RefSeq" id="WP_345478547.1">
    <property type="nucleotide sequence ID" value="NZ_BAABLW010000007.1"/>
</dbReference>
<sequence>MTAPAPGTTVLTVEDLKVHLPTEAGTLKAVDGVGFTLKAGSTLGLVGESGSGKSLTSKTLLRLNPEDFDEAGRITLHATDDHDELEILSLDPKGPLVRTVRGRRIAMIFQEPMTAFSPLYTIGNQIIEAILLHTTSDRHEARQICLAMMAKVGIADADRRIDQYPHEFSGGMLQRALIAMALSCSPEILIADEPTTALDVTIQAQVLELISQLQEELGMAVLFITHDLAVVAEVCDEVAVMYLGKVVEQAPVREIFKNPRHPYTRGLLRSIPRLGMGRRERLYAIEGTVPQAIDLPPMCGFYDRCAHRIDGVCNTATPQLLPVAPQHQVRCFLEDPDIASGSKPAEPVPEPATSPTAHRAPTAAEPKEQR</sequence>
<reference evidence="13" key="1">
    <citation type="journal article" date="2019" name="Int. J. Syst. Evol. Microbiol.">
        <title>The Global Catalogue of Microorganisms (GCM) 10K type strain sequencing project: providing services to taxonomists for standard genome sequencing and annotation.</title>
        <authorList>
            <consortium name="The Broad Institute Genomics Platform"/>
            <consortium name="The Broad Institute Genome Sequencing Center for Infectious Disease"/>
            <person name="Wu L."/>
            <person name="Ma J."/>
        </authorList>
    </citation>
    <scope>NUCLEOTIDE SEQUENCE [LARGE SCALE GENOMIC DNA]</scope>
    <source>
        <strain evidence="13">JCM 19129</strain>
    </source>
</reference>
<keyword evidence="13" id="KW-1185">Reference proteome</keyword>
<evidence type="ECO:0000256" key="5">
    <source>
        <dbReference type="ARBA" id="ARBA00022519"/>
    </source>
</evidence>
<evidence type="ECO:0000313" key="12">
    <source>
        <dbReference type="EMBL" id="GAA4927672.1"/>
    </source>
</evidence>
<dbReference type="InterPro" id="IPR017871">
    <property type="entry name" value="ABC_transporter-like_CS"/>
</dbReference>
<comment type="caution">
    <text evidence="12">The sequence shown here is derived from an EMBL/GenBank/DDBJ whole genome shotgun (WGS) entry which is preliminary data.</text>
</comment>
<evidence type="ECO:0000256" key="6">
    <source>
        <dbReference type="ARBA" id="ARBA00022741"/>
    </source>
</evidence>